<protein>
    <recommendedName>
        <fullName evidence="8">Peptidase S24/S26A/S26B/S26C domain-containing protein</fullName>
    </recommendedName>
</protein>
<proteinExistence type="inferred from homology"/>
<gene>
    <name evidence="9" type="ORF">DAPPPG734_18660</name>
</gene>
<dbReference type="GO" id="GO:0006355">
    <property type="term" value="P:regulation of DNA-templated transcription"/>
    <property type="evidence" value="ECO:0007669"/>
    <property type="project" value="InterPro"/>
</dbReference>
<dbReference type="GO" id="GO:0003677">
    <property type="term" value="F:DNA binding"/>
    <property type="evidence" value="ECO:0007669"/>
    <property type="project" value="InterPro"/>
</dbReference>
<dbReference type="GO" id="GO:0016787">
    <property type="term" value="F:hydrolase activity"/>
    <property type="evidence" value="ECO:0007669"/>
    <property type="project" value="UniProtKB-KW"/>
</dbReference>
<dbReference type="Proteomes" id="UP001158961">
    <property type="component" value="Chromosome"/>
</dbReference>
<accession>A0AAN2FFH5</accession>
<dbReference type="GO" id="GO:0006281">
    <property type="term" value="P:DNA repair"/>
    <property type="evidence" value="ECO:0007669"/>
    <property type="project" value="UniProtKB-KW"/>
</dbReference>
<dbReference type="InterPro" id="IPR015927">
    <property type="entry name" value="Peptidase_S24_S26A/B/C"/>
</dbReference>
<keyword evidence="3 7" id="KW-0378">Hydrolase</keyword>
<dbReference type="EMBL" id="OW970315">
    <property type="protein sequence ID" value="CAH6335605.1"/>
    <property type="molecule type" value="Genomic_DNA"/>
</dbReference>
<evidence type="ECO:0000256" key="1">
    <source>
        <dbReference type="ARBA" id="ARBA00007484"/>
    </source>
</evidence>
<evidence type="ECO:0000313" key="10">
    <source>
        <dbReference type="Proteomes" id="UP001158961"/>
    </source>
</evidence>
<dbReference type="Gene3D" id="2.10.109.10">
    <property type="entry name" value="Umud Fragment, subunit A"/>
    <property type="match status" value="1"/>
</dbReference>
<sequence length="108" mass="11961">MINVGSDHVLIDRMLVAEPSRTVIISIKGDSMMDAGLIDGDNIVVKREEIYKSGDIVVAIVDGDFTVKYLAKDAQGFYLKPGNQAYDDIRAKQEMKIFGLVTGSFRVY</sequence>
<comment type="similarity">
    <text evidence="1 7">Belongs to the peptidase S24 family.</text>
</comment>
<evidence type="ECO:0000256" key="5">
    <source>
        <dbReference type="ARBA" id="ARBA00023204"/>
    </source>
</evidence>
<reference evidence="9" key="1">
    <citation type="submission" date="2022-05" db="EMBL/GenBank/DDBJ databases">
        <authorList>
            <person name="Pothier F. J."/>
        </authorList>
    </citation>
    <scope>NUCLEOTIDE SEQUENCE</scope>
    <source>
        <strain evidence="9">DAPP-PG734</strain>
    </source>
</reference>
<evidence type="ECO:0000256" key="3">
    <source>
        <dbReference type="ARBA" id="ARBA00022801"/>
    </source>
</evidence>
<dbReference type="SUPFAM" id="SSF51306">
    <property type="entry name" value="LexA/Signal peptidase"/>
    <property type="match status" value="1"/>
</dbReference>
<keyword evidence="2" id="KW-0227">DNA damage</keyword>
<evidence type="ECO:0000259" key="8">
    <source>
        <dbReference type="Pfam" id="PF00717"/>
    </source>
</evidence>
<keyword evidence="5" id="KW-0234">DNA repair</keyword>
<organism evidence="9 10">
    <name type="scientific">Enterobacter agglomerans</name>
    <name type="common">Erwinia herbicola</name>
    <name type="synonym">Pantoea agglomerans</name>
    <dbReference type="NCBI Taxonomy" id="549"/>
    <lineage>
        <taxon>Bacteria</taxon>
        <taxon>Pseudomonadati</taxon>
        <taxon>Pseudomonadota</taxon>
        <taxon>Gammaproteobacteria</taxon>
        <taxon>Enterobacterales</taxon>
        <taxon>Erwiniaceae</taxon>
        <taxon>Pantoea</taxon>
        <taxon>Pantoea agglomerans group</taxon>
    </lineage>
</organism>
<dbReference type="Pfam" id="PF00717">
    <property type="entry name" value="Peptidase_S24"/>
    <property type="match status" value="1"/>
</dbReference>
<evidence type="ECO:0000256" key="4">
    <source>
        <dbReference type="ARBA" id="ARBA00022813"/>
    </source>
</evidence>
<dbReference type="CDD" id="cd06529">
    <property type="entry name" value="S24_LexA-like"/>
    <property type="match status" value="1"/>
</dbReference>
<evidence type="ECO:0000256" key="2">
    <source>
        <dbReference type="ARBA" id="ARBA00022763"/>
    </source>
</evidence>
<dbReference type="InterPro" id="IPR006197">
    <property type="entry name" value="Peptidase_S24_LexA"/>
</dbReference>
<dbReference type="InterPro" id="IPR039418">
    <property type="entry name" value="LexA-like"/>
</dbReference>
<keyword evidence="6" id="KW-0742">SOS response</keyword>
<dbReference type="InterPro" id="IPR050077">
    <property type="entry name" value="LexA_repressor"/>
</dbReference>
<dbReference type="GO" id="GO:0009432">
    <property type="term" value="P:SOS response"/>
    <property type="evidence" value="ECO:0007669"/>
    <property type="project" value="UniProtKB-KW"/>
</dbReference>
<dbReference type="AlphaFoldDB" id="A0AAN2FFH5"/>
<keyword evidence="4 7" id="KW-0068">Autocatalytic cleavage</keyword>
<dbReference type="PRINTS" id="PR00726">
    <property type="entry name" value="LEXASERPTASE"/>
</dbReference>
<feature type="domain" description="Peptidase S24/S26A/S26B/S26C" evidence="8">
    <location>
        <begin position="7"/>
        <end position="101"/>
    </location>
</feature>
<dbReference type="PANTHER" id="PTHR33516:SF2">
    <property type="entry name" value="LEXA REPRESSOR-RELATED"/>
    <property type="match status" value="1"/>
</dbReference>
<name>A0AAN2FFH5_ENTAG</name>
<evidence type="ECO:0000256" key="7">
    <source>
        <dbReference type="RuleBase" id="RU003991"/>
    </source>
</evidence>
<evidence type="ECO:0000313" key="9">
    <source>
        <dbReference type="EMBL" id="CAH6335605.1"/>
    </source>
</evidence>
<dbReference type="PANTHER" id="PTHR33516">
    <property type="entry name" value="LEXA REPRESSOR"/>
    <property type="match status" value="1"/>
</dbReference>
<dbReference type="InterPro" id="IPR036286">
    <property type="entry name" value="LexA/Signal_pep-like_sf"/>
</dbReference>
<evidence type="ECO:0000256" key="6">
    <source>
        <dbReference type="ARBA" id="ARBA00023236"/>
    </source>
</evidence>